<keyword evidence="1" id="KW-0511">Multifunctional enzyme</keyword>
<reference evidence="3 4" key="1">
    <citation type="journal article" date="2022" name="G3 (Bethesda)">
        <title>Whole-genome sequence and methylome profiling of the almond [Prunus dulcis (Mill.) D.A. Webb] cultivar 'Nonpareil'.</title>
        <authorList>
            <person name="D'Amico-Willman K.M."/>
            <person name="Ouma W.Z."/>
            <person name="Meulia T."/>
            <person name="Sideli G.M."/>
            <person name="Gradziel T.M."/>
            <person name="Fresnedo-Ramirez J."/>
        </authorList>
    </citation>
    <scope>NUCLEOTIDE SEQUENCE [LARGE SCALE GENOMIC DNA]</scope>
    <source>
        <strain evidence="3">Clone GOH B32 T37-40</strain>
    </source>
</reference>
<dbReference type="Proteomes" id="UP001054821">
    <property type="component" value="Chromosome 7"/>
</dbReference>
<evidence type="ECO:0000259" key="2">
    <source>
        <dbReference type="Pfam" id="PF17919"/>
    </source>
</evidence>
<dbReference type="Pfam" id="PF17919">
    <property type="entry name" value="RT_RNaseH_2"/>
    <property type="match status" value="1"/>
</dbReference>
<evidence type="ECO:0000313" key="4">
    <source>
        <dbReference type="Proteomes" id="UP001054821"/>
    </source>
</evidence>
<dbReference type="InterPro" id="IPR050951">
    <property type="entry name" value="Retrovirus_Pol_polyprotein"/>
</dbReference>
<dbReference type="SUPFAM" id="SSF56672">
    <property type="entry name" value="DNA/RNA polymerases"/>
    <property type="match status" value="1"/>
</dbReference>
<evidence type="ECO:0000256" key="1">
    <source>
        <dbReference type="ARBA" id="ARBA00023268"/>
    </source>
</evidence>
<dbReference type="EMBL" id="JAJFAZ020000007">
    <property type="protein sequence ID" value="KAI5318588.1"/>
    <property type="molecule type" value="Genomic_DNA"/>
</dbReference>
<comment type="caution">
    <text evidence="3">The sequence shown here is derived from an EMBL/GenBank/DDBJ whole genome shotgun (WGS) entry which is preliminary data.</text>
</comment>
<sequence>MKHLEIVLKTLRRRQLYAKFSKCQFWLDRVSFLGHVISAEGIYVDPQKIEAVVNWLRPTSVTEVRSFLELAGYYRRFVEGLSVIAAPLTRLTRKGVKFEWSDECEKSFNELKTRLIIAPILTLPDDSGNFVIYSDASQQGLGCASCWLGRIPEIPSVDRSIFQSRFQPILKV</sequence>
<dbReference type="PANTHER" id="PTHR37984:SF5">
    <property type="entry name" value="PROTEIN NYNRIN-LIKE"/>
    <property type="match status" value="1"/>
</dbReference>
<accession>A0AAD4V5B1</accession>
<dbReference type="FunFam" id="3.30.70.270:FF:000020">
    <property type="entry name" value="Transposon Tf2-6 polyprotein-like Protein"/>
    <property type="match status" value="1"/>
</dbReference>
<name>A0AAD4V5B1_PRUDU</name>
<dbReference type="PANTHER" id="PTHR37984">
    <property type="entry name" value="PROTEIN CBG26694"/>
    <property type="match status" value="1"/>
</dbReference>
<dbReference type="GO" id="GO:0003824">
    <property type="term" value="F:catalytic activity"/>
    <property type="evidence" value="ECO:0007669"/>
    <property type="project" value="UniProtKB-KW"/>
</dbReference>
<dbReference type="Gene3D" id="3.30.70.270">
    <property type="match status" value="2"/>
</dbReference>
<feature type="domain" description="Reverse transcriptase/retrotransposon-derived protein RNase H-like" evidence="2">
    <location>
        <begin position="100"/>
        <end position="144"/>
    </location>
</feature>
<dbReference type="InterPro" id="IPR041577">
    <property type="entry name" value="RT_RNaseH_2"/>
</dbReference>
<dbReference type="AlphaFoldDB" id="A0AAD4V5B1"/>
<dbReference type="InterPro" id="IPR043502">
    <property type="entry name" value="DNA/RNA_pol_sf"/>
</dbReference>
<keyword evidence="4" id="KW-1185">Reference proteome</keyword>
<dbReference type="InterPro" id="IPR043128">
    <property type="entry name" value="Rev_trsase/Diguanyl_cyclase"/>
</dbReference>
<protein>
    <recommendedName>
        <fullName evidence="2">Reverse transcriptase/retrotransposon-derived protein RNase H-like domain-containing protein</fullName>
    </recommendedName>
</protein>
<proteinExistence type="predicted"/>
<organism evidence="3 4">
    <name type="scientific">Prunus dulcis</name>
    <name type="common">Almond</name>
    <name type="synonym">Amygdalus dulcis</name>
    <dbReference type="NCBI Taxonomy" id="3755"/>
    <lineage>
        <taxon>Eukaryota</taxon>
        <taxon>Viridiplantae</taxon>
        <taxon>Streptophyta</taxon>
        <taxon>Embryophyta</taxon>
        <taxon>Tracheophyta</taxon>
        <taxon>Spermatophyta</taxon>
        <taxon>Magnoliopsida</taxon>
        <taxon>eudicotyledons</taxon>
        <taxon>Gunneridae</taxon>
        <taxon>Pentapetalae</taxon>
        <taxon>rosids</taxon>
        <taxon>fabids</taxon>
        <taxon>Rosales</taxon>
        <taxon>Rosaceae</taxon>
        <taxon>Amygdaloideae</taxon>
        <taxon>Amygdaleae</taxon>
        <taxon>Prunus</taxon>
    </lineage>
</organism>
<gene>
    <name evidence="3" type="ORF">L3X38_038296</name>
</gene>
<evidence type="ECO:0000313" key="3">
    <source>
        <dbReference type="EMBL" id="KAI5318588.1"/>
    </source>
</evidence>